<keyword evidence="2" id="KW-0489">Methyltransferase</keyword>
<dbReference type="GO" id="GO:0016780">
    <property type="term" value="F:phosphotransferase activity, for other substituted phosphate groups"/>
    <property type="evidence" value="ECO:0007669"/>
    <property type="project" value="InterPro"/>
</dbReference>
<accession>A0A4D9DG99</accession>
<evidence type="ECO:0000313" key="3">
    <source>
        <dbReference type="Proteomes" id="UP000297703"/>
    </source>
</evidence>
<dbReference type="STRING" id="55544.A0A4D9DG99"/>
<keyword evidence="1" id="KW-1133">Transmembrane helix</keyword>
<keyword evidence="2" id="KW-0808">Transferase</keyword>
<dbReference type="OrthoDB" id="10020554at2759"/>
<evidence type="ECO:0000313" key="2">
    <source>
        <dbReference type="EMBL" id="TFJ94819.1"/>
    </source>
</evidence>
<dbReference type="Gene3D" id="1.20.120.1760">
    <property type="match status" value="1"/>
</dbReference>
<dbReference type="GO" id="GO:0016020">
    <property type="term" value="C:membrane"/>
    <property type="evidence" value="ECO:0007669"/>
    <property type="project" value="InterPro"/>
</dbReference>
<gene>
    <name evidence="2" type="ORF">DR999_PMT24007</name>
</gene>
<reference evidence="2 3" key="1">
    <citation type="submission" date="2019-04" db="EMBL/GenBank/DDBJ databases">
        <title>Draft genome of the big-headed turtle Platysternon megacephalum.</title>
        <authorList>
            <person name="Gong S."/>
        </authorList>
    </citation>
    <scope>NUCLEOTIDE SEQUENCE [LARGE SCALE GENOMIC DNA]</scope>
    <source>
        <strain evidence="2">DO16091913</strain>
        <tissue evidence="2">Muscle</tissue>
    </source>
</reference>
<feature type="transmembrane region" description="Helical" evidence="1">
    <location>
        <begin position="98"/>
        <end position="116"/>
    </location>
</feature>
<dbReference type="AlphaFoldDB" id="A0A4D9DG99"/>
<proteinExistence type="predicted"/>
<dbReference type="GO" id="GO:0032259">
    <property type="term" value="P:methylation"/>
    <property type="evidence" value="ECO:0007669"/>
    <property type="project" value="UniProtKB-KW"/>
</dbReference>
<dbReference type="EMBL" id="QXTE01028656">
    <property type="protein sequence ID" value="TFJ94819.1"/>
    <property type="molecule type" value="Genomic_DNA"/>
</dbReference>
<evidence type="ECO:0000256" key="1">
    <source>
        <dbReference type="SAM" id="Phobius"/>
    </source>
</evidence>
<comment type="caution">
    <text evidence="2">The sequence shown here is derived from an EMBL/GenBank/DDBJ whole genome shotgun (WGS) entry which is preliminary data.</text>
</comment>
<keyword evidence="1" id="KW-0812">Transmembrane</keyword>
<feature type="transmembrane region" description="Helical" evidence="1">
    <location>
        <begin position="76"/>
        <end position="92"/>
    </location>
</feature>
<feature type="transmembrane region" description="Helical" evidence="1">
    <location>
        <begin position="12"/>
        <end position="31"/>
    </location>
</feature>
<dbReference type="Proteomes" id="UP000297703">
    <property type="component" value="Unassembled WGS sequence"/>
</dbReference>
<dbReference type="InterPro" id="IPR043130">
    <property type="entry name" value="CDP-OH_PTrfase_TM_dom"/>
</dbReference>
<protein>
    <submittedName>
        <fullName evidence="2">Cysteine methyltransferase</fullName>
    </submittedName>
</protein>
<name>A0A4D9DG99_9SAUR</name>
<dbReference type="Pfam" id="PF01066">
    <property type="entry name" value="CDP-OH_P_transf"/>
    <property type="match status" value="1"/>
</dbReference>
<keyword evidence="1" id="KW-0472">Membrane</keyword>
<dbReference type="GO" id="GO:0008168">
    <property type="term" value="F:methyltransferase activity"/>
    <property type="evidence" value="ECO:0007669"/>
    <property type="project" value="UniProtKB-KW"/>
</dbReference>
<reference evidence="2 3" key="2">
    <citation type="submission" date="2019-04" db="EMBL/GenBank/DDBJ databases">
        <title>The genome sequence of big-headed turtle.</title>
        <authorList>
            <person name="Gong S."/>
        </authorList>
    </citation>
    <scope>NUCLEOTIDE SEQUENCE [LARGE SCALE GENOMIC DNA]</scope>
    <source>
        <strain evidence="2">DO16091913</strain>
        <tissue evidence="2">Muscle</tissue>
    </source>
</reference>
<keyword evidence="3" id="KW-1185">Reference proteome</keyword>
<sequence>MGSELGRLLDPLADKALLISIYVALGVAGFIPKWLVILVVSRDVMIIGAFIVSWLVNRPIPIRPAMVSKLNTAAQVAFAALVLAAYGFNLAVGPLDSVLMGLVAVLTLASIAVYLIEWIRHMGGIERAPR</sequence>
<dbReference type="GO" id="GO:0008654">
    <property type="term" value="P:phospholipid biosynthetic process"/>
    <property type="evidence" value="ECO:0007669"/>
    <property type="project" value="InterPro"/>
</dbReference>
<organism evidence="2 3">
    <name type="scientific">Platysternon megacephalum</name>
    <name type="common">big-headed turtle</name>
    <dbReference type="NCBI Taxonomy" id="55544"/>
    <lineage>
        <taxon>Eukaryota</taxon>
        <taxon>Metazoa</taxon>
        <taxon>Chordata</taxon>
        <taxon>Craniata</taxon>
        <taxon>Vertebrata</taxon>
        <taxon>Euteleostomi</taxon>
        <taxon>Archelosauria</taxon>
        <taxon>Testudinata</taxon>
        <taxon>Testudines</taxon>
        <taxon>Cryptodira</taxon>
        <taxon>Durocryptodira</taxon>
        <taxon>Testudinoidea</taxon>
        <taxon>Platysternidae</taxon>
        <taxon>Platysternon</taxon>
    </lineage>
</organism>
<dbReference type="InterPro" id="IPR000462">
    <property type="entry name" value="CDP-OH_P_trans"/>
</dbReference>